<name>A0A8H6T7W7_9AGAR</name>
<keyword evidence="7" id="KW-1185">Reference proteome</keyword>
<evidence type="ECO:0000256" key="2">
    <source>
        <dbReference type="ARBA" id="ARBA00022645"/>
    </source>
</evidence>
<accession>A0A8H6T7W7</accession>
<keyword evidence="3" id="KW-0645">Protease</keyword>
<dbReference type="SUPFAM" id="SSF53474">
    <property type="entry name" value="alpha/beta-Hydrolases"/>
    <property type="match status" value="1"/>
</dbReference>
<dbReference type="AlphaFoldDB" id="A0A8H6T7W7"/>
<dbReference type="Gene3D" id="3.40.50.1820">
    <property type="entry name" value="alpha/beta hydrolase"/>
    <property type="match status" value="1"/>
</dbReference>
<dbReference type="Pfam" id="PF00450">
    <property type="entry name" value="Peptidase_S10"/>
    <property type="match status" value="1"/>
</dbReference>
<comment type="caution">
    <text evidence="6">The sequence shown here is derived from an EMBL/GenBank/DDBJ whole genome shotgun (WGS) entry which is preliminary data.</text>
</comment>
<dbReference type="OrthoDB" id="443318at2759"/>
<comment type="similarity">
    <text evidence="1">Belongs to the peptidase S10 family.</text>
</comment>
<protein>
    <submittedName>
        <fullName evidence="6">Carboxypeptidase</fullName>
    </submittedName>
</protein>
<dbReference type="GO" id="GO:0006508">
    <property type="term" value="P:proteolysis"/>
    <property type="evidence" value="ECO:0007669"/>
    <property type="project" value="UniProtKB-KW"/>
</dbReference>
<dbReference type="InterPro" id="IPR029058">
    <property type="entry name" value="AB_hydrolase_fold"/>
</dbReference>
<reference evidence="6" key="1">
    <citation type="submission" date="2020-05" db="EMBL/GenBank/DDBJ databases">
        <title>Mycena genomes resolve the evolution of fungal bioluminescence.</title>
        <authorList>
            <person name="Tsai I.J."/>
        </authorList>
    </citation>
    <scope>NUCLEOTIDE SEQUENCE</scope>
    <source>
        <strain evidence="6">171206Taipei</strain>
    </source>
</reference>
<dbReference type="RefSeq" id="XP_037223954.1">
    <property type="nucleotide sequence ID" value="XM_037358859.1"/>
</dbReference>
<proteinExistence type="inferred from homology"/>
<evidence type="ECO:0000256" key="3">
    <source>
        <dbReference type="ARBA" id="ARBA00022670"/>
    </source>
</evidence>
<keyword evidence="5" id="KW-0325">Glycoprotein</keyword>
<evidence type="ECO:0000313" key="6">
    <source>
        <dbReference type="EMBL" id="KAF7311846.1"/>
    </source>
</evidence>
<evidence type="ECO:0000256" key="4">
    <source>
        <dbReference type="ARBA" id="ARBA00022801"/>
    </source>
</evidence>
<sequence length="95" mass="10496">MTYARNATAPKDGDLCYREVNWIESWMNEPANKVALGVDPSRNFASCNMEINQAFLFQGDGGHNSAELLTDLVNGGVRLLIYAGNAHMMCNLYHG</sequence>
<dbReference type="GeneID" id="59341375"/>
<dbReference type="Proteomes" id="UP000636479">
    <property type="component" value="Unassembled WGS sequence"/>
</dbReference>
<evidence type="ECO:0000256" key="5">
    <source>
        <dbReference type="ARBA" id="ARBA00023180"/>
    </source>
</evidence>
<organism evidence="6 7">
    <name type="scientific">Mycena indigotica</name>
    <dbReference type="NCBI Taxonomy" id="2126181"/>
    <lineage>
        <taxon>Eukaryota</taxon>
        <taxon>Fungi</taxon>
        <taxon>Dikarya</taxon>
        <taxon>Basidiomycota</taxon>
        <taxon>Agaricomycotina</taxon>
        <taxon>Agaricomycetes</taxon>
        <taxon>Agaricomycetidae</taxon>
        <taxon>Agaricales</taxon>
        <taxon>Marasmiineae</taxon>
        <taxon>Mycenaceae</taxon>
        <taxon>Mycena</taxon>
    </lineage>
</organism>
<dbReference type="InterPro" id="IPR001563">
    <property type="entry name" value="Peptidase_S10"/>
</dbReference>
<evidence type="ECO:0000313" key="7">
    <source>
        <dbReference type="Proteomes" id="UP000636479"/>
    </source>
</evidence>
<dbReference type="GO" id="GO:0004185">
    <property type="term" value="F:serine-type carboxypeptidase activity"/>
    <property type="evidence" value="ECO:0007669"/>
    <property type="project" value="InterPro"/>
</dbReference>
<dbReference type="EMBL" id="JACAZF010000002">
    <property type="protein sequence ID" value="KAF7311846.1"/>
    <property type="molecule type" value="Genomic_DNA"/>
</dbReference>
<gene>
    <name evidence="6" type="ORF">MIND_00195300</name>
</gene>
<keyword evidence="4" id="KW-0378">Hydrolase</keyword>
<evidence type="ECO:0000256" key="1">
    <source>
        <dbReference type="ARBA" id="ARBA00009431"/>
    </source>
</evidence>
<keyword evidence="2 6" id="KW-0121">Carboxypeptidase</keyword>